<feature type="chain" id="PRO_5043438281" description="N-acyl-aliphatic-L-amino acid amidohydrolase" evidence="11">
    <location>
        <begin position="18"/>
        <end position="422"/>
    </location>
</feature>
<reference evidence="13 14" key="1">
    <citation type="submission" date="2023-11" db="EMBL/GenBank/DDBJ databases">
        <authorList>
            <person name="Hedman E."/>
            <person name="Englund M."/>
            <person name="Stromberg M."/>
            <person name="Nyberg Akerstrom W."/>
            <person name="Nylinder S."/>
            <person name="Jareborg N."/>
            <person name="Kallberg Y."/>
            <person name="Kronander E."/>
        </authorList>
    </citation>
    <scope>NUCLEOTIDE SEQUENCE [LARGE SCALE GENOMIC DNA]</scope>
</reference>
<dbReference type="Gene3D" id="3.30.70.360">
    <property type="match status" value="1"/>
</dbReference>
<feature type="binding site" evidence="10">
    <location>
        <position position="393"/>
    </location>
    <ligand>
        <name>Zn(2+)</name>
        <dbReference type="ChEBI" id="CHEBI:29105"/>
        <label>2</label>
    </ligand>
</feature>
<dbReference type="Proteomes" id="UP001314205">
    <property type="component" value="Unassembled WGS sequence"/>
</dbReference>
<dbReference type="PANTHER" id="PTHR45892:SF1">
    <property type="entry name" value="AMINOACYLASE-1"/>
    <property type="match status" value="1"/>
</dbReference>
<dbReference type="InterPro" id="IPR036264">
    <property type="entry name" value="Bact_exopeptidase_dim_dom"/>
</dbReference>
<gene>
    <name evidence="13" type="ORF">PARMNEM_LOCUS19631</name>
</gene>
<dbReference type="EMBL" id="CAVLGL010000126">
    <property type="protein sequence ID" value="CAK1600938.1"/>
    <property type="molecule type" value="Genomic_DNA"/>
</dbReference>
<dbReference type="PROSITE" id="PS00759">
    <property type="entry name" value="ARGE_DAPE_CPG2_2"/>
    <property type="match status" value="1"/>
</dbReference>
<feature type="binding site" evidence="10">
    <location>
        <position position="168"/>
    </location>
    <ligand>
        <name>Zn(2+)</name>
        <dbReference type="ChEBI" id="CHEBI:29105"/>
        <label>2</label>
    </ligand>
</feature>
<dbReference type="InterPro" id="IPR001261">
    <property type="entry name" value="ArgE/DapE_CS"/>
</dbReference>
<evidence type="ECO:0000256" key="5">
    <source>
        <dbReference type="ARBA" id="ARBA00022723"/>
    </source>
</evidence>
<dbReference type="GO" id="GO:0004046">
    <property type="term" value="F:aminoacylase activity"/>
    <property type="evidence" value="ECO:0007669"/>
    <property type="project" value="UniProtKB-EC"/>
</dbReference>
<dbReference type="InterPro" id="IPR010159">
    <property type="entry name" value="N-acyl_aa_amidohydrolase"/>
</dbReference>
<evidence type="ECO:0000256" key="3">
    <source>
        <dbReference type="ARBA" id="ARBA00011913"/>
    </source>
</evidence>
<dbReference type="GO" id="GO:0006520">
    <property type="term" value="P:amino acid metabolic process"/>
    <property type="evidence" value="ECO:0007669"/>
    <property type="project" value="InterPro"/>
</dbReference>
<dbReference type="SUPFAM" id="SSF55031">
    <property type="entry name" value="Bacterial exopeptidase dimerisation domain"/>
    <property type="match status" value="1"/>
</dbReference>
<keyword evidence="14" id="KW-1185">Reference proteome</keyword>
<feature type="active site" evidence="9">
    <location>
        <position position="102"/>
    </location>
</feature>
<name>A0AAV1LZQ8_9NEOP</name>
<organism evidence="13 14">
    <name type="scientific">Parnassius mnemosyne</name>
    <name type="common">clouded apollo</name>
    <dbReference type="NCBI Taxonomy" id="213953"/>
    <lineage>
        <taxon>Eukaryota</taxon>
        <taxon>Metazoa</taxon>
        <taxon>Ecdysozoa</taxon>
        <taxon>Arthropoda</taxon>
        <taxon>Hexapoda</taxon>
        <taxon>Insecta</taxon>
        <taxon>Pterygota</taxon>
        <taxon>Neoptera</taxon>
        <taxon>Endopterygota</taxon>
        <taxon>Lepidoptera</taxon>
        <taxon>Glossata</taxon>
        <taxon>Ditrysia</taxon>
        <taxon>Papilionoidea</taxon>
        <taxon>Papilionidae</taxon>
        <taxon>Parnassiinae</taxon>
        <taxon>Parnassini</taxon>
        <taxon>Parnassius</taxon>
        <taxon>Driopa</taxon>
    </lineage>
</organism>
<sequence length="422" mass="47554">MWRVYLSFLMLFKITLSNPTPKISVLQPYVDNPAVKLLQEYIQIDTSREENIECAVNFWKRQAADLGLPFMVYRPSGKPICVITWTGANPKLPSIILNSHIDVVPVDEQEWTYPPFSGYIDKNGNMYGRGTQDTKSVALHYLEAIRKLKEDNVTLQRTLHITLMPDEETGGFNGMVPFVETEEFRALNPGFIFDEGLSYPDGTLYATYQDKRAWQLNLTIHGAGGHGSSFPDGSAMQKVQQLMDITTKFREQQKQIMVSRDVNDFGSYTTINMNIIKGGVVPNIIPSRVTVVIDMRLAVTAEVHEVEALIQSWIAQVGNETELSFIRKIDVSEATILDDTNPYWVAVVDAVKEMDMKIMPIVCPATSDMVILRNRGYPAIGFAYRPYTVPLLHAADEYLNVATFLKGIEVYAIILKKVGNIL</sequence>
<evidence type="ECO:0000256" key="2">
    <source>
        <dbReference type="ARBA" id="ARBA00006247"/>
    </source>
</evidence>
<protein>
    <recommendedName>
        <fullName evidence="3">N-acyl-aliphatic-L-amino acid amidohydrolase</fullName>
        <ecNumber evidence="3">3.5.1.14</ecNumber>
    </recommendedName>
    <alternativeName>
        <fullName evidence="8">N-acyl-L-amino-acid amidohydrolase</fullName>
    </alternativeName>
</protein>
<evidence type="ECO:0000256" key="6">
    <source>
        <dbReference type="ARBA" id="ARBA00022801"/>
    </source>
</evidence>
<evidence type="ECO:0000313" key="14">
    <source>
        <dbReference type="Proteomes" id="UP001314205"/>
    </source>
</evidence>
<evidence type="ECO:0000256" key="7">
    <source>
        <dbReference type="ARBA" id="ARBA00022833"/>
    </source>
</evidence>
<comment type="similarity">
    <text evidence="2">Belongs to the peptidase M20A family.</text>
</comment>
<dbReference type="Gene3D" id="1.10.150.900">
    <property type="match status" value="1"/>
</dbReference>
<dbReference type="AlphaFoldDB" id="A0AAV1LZQ8"/>
<feature type="binding site" evidence="10">
    <location>
        <position position="100"/>
    </location>
    <ligand>
        <name>Zn(2+)</name>
        <dbReference type="ChEBI" id="CHEBI:29105"/>
        <label>1</label>
    </ligand>
</feature>
<keyword evidence="6" id="KW-0378">Hydrolase</keyword>
<evidence type="ECO:0000256" key="10">
    <source>
        <dbReference type="PIRSR" id="PIRSR036696-2"/>
    </source>
</evidence>
<feature type="domain" description="Peptidase M20 dimerisation" evidence="12">
    <location>
        <begin position="213"/>
        <end position="320"/>
    </location>
</feature>
<dbReference type="NCBIfam" id="TIGR01880">
    <property type="entry name" value="Ac-peptdase-euk"/>
    <property type="match status" value="1"/>
</dbReference>
<dbReference type="InterPro" id="IPR011650">
    <property type="entry name" value="Peptidase_M20_dimer"/>
</dbReference>
<feature type="binding site" evidence="10">
    <location>
        <position position="133"/>
    </location>
    <ligand>
        <name>Zn(2+)</name>
        <dbReference type="ChEBI" id="CHEBI:29105"/>
        <label>1</label>
    </ligand>
</feature>
<dbReference type="GO" id="GO:0005737">
    <property type="term" value="C:cytoplasm"/>
    <property type="evidence" value="ECO:0007669"/>
    <property type="project" value="UniProtKB-SubCell"/>
</dbReference>
<evidence type="ECO:0000313" key="13">
    <source>
        <dbReference type="EMBL" id="CAK1600938.1"/>
    </source>
</evidence>
<evidence type="ECO:0000256" key="8">
    <source>
        <dbReference type="ARBA" id="ARBA00029656"/>
    </source>
</evidence>
<feature type="signal peptide" evidence="11">
    <location>
        <begin position="1"/>
        <end position="17"/>
    </location>
</feature>
<evidence type="ECO:0000256" key="11">
    <source>
        <dbReference type="SAM" id="SignalP"/>
    </source>
</evidence>
<comment type="cofactor">
    <cofactor evidence="10">
        <name>Zn(2+)</name>
        <dbReference type="ChEBI" id="CHEBI:29105"/>
    </cofactor>
    <text evidence="10">Binds 2 Zn(2+) ions per subunit.</text>
</comment>
<dbReference type="PANTHER" id="PTHR45892">
    <property type="entry name" value="AMINOACYLASE-1"/>
    <property type="match status" value="1"/>
</dbReference>
<dbReference type="PIRSF" id="PIRSF036696">
    <property type="entry name" value="ACY-1"/>
    <property type="match status" value="1"/>
</dbReference>
<feature type="binding site" evidence="10">
    <location>
        <position position="133"/>
    </location>
    <ligand>
        <name>Zn(2+)</name>
        <dbReference type="ChEBI" id="CHEBI:29105"/>
        <label>2</label>
    </ligand>
</feature>
<dbReference type="EC" id="3.5.1.14" evidence="3"/>
<keyword evidence="11" id="KW-0732">Signal</keyword>
<accession>A0AAV1LZQ8</accession>
<dbReference type="Pfam" id="PF01546">
    <property type="entry name" value="Peptidase_M20"/>
    <property type="match status" value="1"/>
</dbReference>
<evidence type="ECO:0000259" key="12">
    <source>
        <dbReference type="Pfam" id="PF07687"/>
    </source>
</evidence>
<proteinExistence type="inferred from homology"/>
<evidence type="ECO:0000256" key="1">
    <source>
        <dbReference type="ARBA" id="ARBA00004496"/>
    </source>
</evidence>
<keyword evidence="7 10" id="KW-0862">Zinc</keyword>
<evidence type="ECO:0000256" key="4">
    <source>
        <dbReference type="ARBA" id="ARBA00022490"/>
    </source>
</evidence>
<dbReference type="GO" id="GO:0046872">
    <property type="term" value="F:metal ion binding"/>
    <property type="evidence" value="ECO:0007669"/>
    <property type="project" value="UniProtKB-KW"/>
</dbReference>
<dbReference type="Gene3D" id="3.40.630.10">
    <property type="entry name" value="Zn peptidases"/>
    <property type="match status" value="1"/>
</dbReference>
<keyword evidence="4" id="KW-0963">Cytoplasm</keyword>
<comment type="caution">
    <text evidence="13">The sequence shown here is derived from an EMBL/GenBank/DDBJ whole genome shotgun (WGS) entry which is preliminary data.</text>
</comment>
<dbReference type="InterPro" id="IPR002933">
    <property type="entry name" value="Peptidase_M20"/>
</dbReference>
<comment type="subcellular location">
    <subcellularLocation>
        <location evidence="1">Cytoplasm</location>
    </subcellularLocation>
</comment>
<keyword evidence="5 10" id="KW-0479">Metal-binding</keyword>
<feature type="active site" description="Proton acceptor" evidence="9">
    <location>
        <position position="167"/>
    </location>
</feature>
<dbReference type="SUPFAM" id="SSF53187">
    <property type="entry name" value="Zn-dependent exopeptidases"/>
    <property type="match status" value="1"/>
</dbReference>
<evidence type="ECO:0000256" key="9">
    <source>
        <dbReference type="PIRSR" id="PIRSR036696-1"/>
    </source>
</evidence>
<dbReference type="InterPro" id="IPR052083">
    <property type="entry name" value="Aminoacylase-1_M20A"/>
</dbReference>
<dbReference type="Pfam" id="PF07687">
    <property type="entry name" value="M20_dimer"/>
    <property type="match status" value="1"/>
</dbReference>
<feature type="binding site" evidence="10">
    <location>
        <position position="195"/>
    </location>
    <ligand>
        <name>Zn(2+)</name>
        <dbReference type="ChEBI" id="CHEBI:29105"/>
        <label>1</label>
    </ligand>
</feature>